<evidence type="ECO:0000313" key="3">
    <source>
        <dbReference type="Proteomes" id="UP000242287"/>
    </source>
</evidence>
<evidence type="ECO:0008006" key="4">
    <source>
        <dbReference type="Google" id="ProtNLM"/>
    </source>
</evidence>
<gene>
    <name evidence="2" type="ORF">AMATHDRAFT_132447</name>
</gene>
<evidence type="ECO:0000256" key="1">
    <source>
        <dbReference type="SAM" id="Phobius"/>
    </source>
</evidence>
<keyword evidence="1" id="KW-1133">Transmembrane helix</keyword>
<evidence type="ECO:0000313" key="2">
    <source>
        <dbReference type="EMBL" id="PFH45063.1"/>
    </source>
</evidence>
<dbReference type="OrthoDB" id="2548432at2759"/>
<keyword evidence="3" id="KW-1185">Reference proteome</keyword>
<feature type="transmembrane region" description="Helical" evidence="1">
    <location>
        <begin position="49"/>
        <end position="68"/>
    </location>
</feature>
<keyword evidence="1" id="KW-0812">Transmembrane</keyword>
<dbReference type="AlphaFoldDB" id="A0A2A9NBR9"/>
<organism evidence="2 3">
    <name type="scientific">Amanita thiersii Skay4041</name>
    <dbReference type="NCBI Taxonomy" id="703135"/>
    <lineage>
        <taxon>Eukaryota</taxon>
        <taxon>Fungi</taxon>
        <taxon>Dikarya</taxon>
        <taxon>Basidiomycota</taxon>
        <taxon>Agaricomycotina</taxon>
        <taxon>Agaricomycetes</taxon>
        <taxon>Agaricomycetidae</taxon>
        <taxon>Agaricales</taxon>
        <taxon>Pluteineae</taxon>
        <taxon>Amanitaceae</taxon>
        <taxon>Amanita</taxon>
    </lineage>
</organism>
<reference evidence="2 3" key="1">
    <citation type="submission" date="2014-02" db="EMBL/GenBank/DDBJ databases">
        <title>Transposable element dynamics among asymbiotic and ectomycorrhizal Amanita fungi.</title>
        <authorList>
            <consortium name="DOE Joint Genome Institute"/>
            <person name="Hess J."/>
            <person name="Skrede I."/>
            <person name="Wolfe B."/>
            <person name="LaButti K."/>
            <person name="Ohm R.A."/>
            <person name="Grigoriev I.V."/>
            <person name="Pringle A."/>
        </authorList>
    </citation>
    <scope>NUCLEOTIDE SEQUENCE [LARGE SCALE GENOMIC DNA]</scope>
    <source>
        <strain evidence="2 3">SKay4041</strain>
    </source>
</reference>
<name>A0A2A9NBR9_9AGAR</name>
<protein>
    <recommendedName>
        <fullName evidence="4">G-protein coupled receptors family 1 profile domain-containing protein</fullName>
    </recommendedName>
</protein>
<feature type="transmembrane region" description="Helical" evidence="1">
    <location>
        <begin position="14"/>
        <end position="37"/>
    </location>
</feature>
<keyword evidence="1" id="KW-0472">Membrane</keyword>
<feature type="transmembrane region" description="Helical" evidence="1">
    <location>
        <begin position="134"/>
        <end position="156"/>
    </location>
</feature>
<proteinExistence type="predicted"/>
<dbReference type="Proteomes" id="UP000242287">
    <property type="component" value="Unassembled WGS sequence"/>
</dbReference>
<feature type="non-terminal residue" evidence="2">
    <location>
        <position position="1"/>
    </location>
</feature>
<sequence length="194" mass="21569">PPPGLNYLQVVNPFLSILMTELVGTSILLPLLVILFFFSTKQLRRKPIFILNVISILLGMSMGITGIWDMVSLFSTKNCANSLRCITNPQSPIGPNVYATMACFVTIVPLFVETILMFRILAVYPYHATPKPTFISIFLPLALLKIARLVNISIYIKHYLDILNSIDNPIIAGQVASVVVGPEPKIEWILQVVD</sequence>
<feature type="transmembrane region" description="Helical" evidence="1">
    <location>
        <begin position="97"/>
        <end position="122"/>
    </location>
</feature>
<accession>A0A2A9NBR9</accession>
<feature type="non-terminal residue" evidence="2">
    <location>
        <position position="194"/>
    </location>
</feature>
<dbReference type="EMBL" id="KZ302584">
    <property type="protein sequence ID" value="PFH45063.1"/>
    <property type="molecule type" value="Genomic_DNA"/>
</dbReference>